<sequence>MKFITSRALVLGIQAVVSAVLAFFVVKIGILPTKYLMAAFAVLVVLWLLMFLLSKPSKKKKVARPLIGKIVSLLLSIAMVFGTSKIIKGDSFLSSLTNVGTETTTYSLVVLKSSGYKNVSSLKGKTIDYYANDKKKAMQIKEKLEKQISFHGNGEDDNAKLASDLYSGDCDAILLNESYREMIKETYSNFESKTKVLWQEKIVEEVENTASDVNVTKKPFVCYISGVDSRGGVNENSRSDVNLLVTINPNNGQMLMTSIPRDYYVKLANCGKKDKLTHSALYGGTENSIKTIEDFLDINIDFYARVDFQSVIQLVDALGGIDIYSDKAFIPYTDHGIKIPKGNVHMDGRMALAFARERYTYQSGDQHRTENQQAVLQAIIKKAVSPKILTNYSEILDSIKDTFTTNMPSSSIRALVNKQLDDNIKWDFQKSFLKGEGVMQTGGYSMPKTRLWYSIPDEDSIELNSKYINAMCDGKKIDTEKKIFDVEKAEQEAKEAEKKTN</sequence>
<evidence type="ECO:0000313" key="6">
    <source>
        <dbReference type="Proteomes" id="UP001196408"/>
    </source>
</evidence>
<evidence type="ECO:0000259" key="3">
    <source>
        <dbReference type="Pfam" id="PF03816"/>
    </source>
</evidence>
<reference evidence="4 7" key="1">
    <citation type="submission" date="2021-06" db="EMBL/GenBank/DDBJ databases">
        <title>Collection of gut derived symbiotic bacterial strains cultured from healthy donors.</title>
        <authorList>
            <person name="Lin H."/>
            <person name="Littmann E."/>
            <person name="Pamer E.G."/>
        </authorList>
    </citation>
    <scope>NUCLEOTIDE SEQUENCE</scope>
    <source>
        <strain evidence="5 7">MSK.21.70</strain>
        <strain evidence="4">MSK.21.82</strain>
    </source>
</reference>
<comment type="similarity">
    <text evidence="1">Belongs to the LytR/CpsA/Psr (LCP) family.</text>
</comment>
<evidence type="ECO:0000256" key="1">
    <source>
        <dbReference type="ARBA" id="ARBA00006068"/>
    </source>
</evidence>
<comment type="caution">
    <text evidence="4">The sequence shown here is derived from an EMBL/GenBank/DDBJ whole genome shotgun (WGS) entry which is preliminary data.</text>
</comment>
<dbReference type="Proteomes" id="UP001196408">
    <property type="component" value="Unassembled WGS sequence"/>
</dbReference>
<keyword evidence="2" id="KW-0472">Membrane</keyword>
<dbReference type="InterPro" id="IPR050922">
    <property type="entry name" value="LytR/CpsA/Psr_CW_biosynth"/>
</dbReference>
<evidence type="ECO:0000313" key="5">
    <source>
        <dbReference type="EMBL" id="MBV3393518.1"/>
    </source>
</evidence>
<dbReference type="NCBIfam" id="TIGR00350">
    <property type="entry name" value="lytR_cpsA_psr"/>
    <property type="match status" value="1"/>
</dbReference>
<feature type="transmembrane region" description="Helical" evidence="2">
    <location>
        <begin position="9"/>
        <end position="30"/>
    </location>
</feature>
<feature type="domain" description="Cell envelope-related transcriptional attenuator" evidence="3">
    <location>
        <begin position="238"/>
        <end position="383"/>
    </location>
</feature>
<dbReference type="InterPro" id="IPR004474">
    <property type="entry name" value="LytR_CpsA_psr"/>
</dbReference>
<accession>A0AAW4MT35</accession>
<dbReference type="PANTHER" id="PTHR33392">
    <property type="entry name" value="POLYISOPRENYL-TEICHOIC ACID--PEPTIDOGLYCAN TEICHOIC ACID TRANSFERASE TAGU"/>
    <property type="match status" value="1"/>
</dbReference>
<protein>
    <submittedName>
        <fullName evidence="4">LCP family protein</fullName>
    </submittedName>
</protein>
<keyword evidence="2" id="KW-1133">Transmembrane helix</keyword>
<organism evidence="4 6">
    <name type="scientific">Catenibacterium mitsuokai</name>
    <dbReference type="NCBI Taxonomy" id="100886"/>
    <lineage>
        <taxon>Bacteria</taxon>
        <taxon>Bacillati</taxon>
        <taxon>Bacillota</taxon>
        <taxon>Erysipelotrichia</taxon>
        <taxon>Erysipelotrichales</taxon>
        <taxon>Coprobacillaceae</taxon>
        <taxon>Catenibacterium</taxon>
    </lineage>
</organism>
<proteinExistence type="inferred from homology"/>
<name>A0AAW4MT35_9FIRM</name>
<evidence type="ECO:0000313" key="4">
    <source>
        <dbReference type="EMBL" id="MBV3383495.1"/>
    </source>
</evidence>
<evidence type="ECO:0000313" key="7">
    <source>
        <dbReference type="Proteomes" id="UP001197492"/>
    </source>
</evidence>
<keyword evidence="2" id="KW-0812">Transmembrane</keyword>
<dbReference type="Proteomes" id="UP001197492">
    <property type="component" value="Unassembled WGS sequence"/>
</dbReference>
<dbReference type="Pfam" id="PF03816">
    <property type="entry name" value="LytR_cpsA_psr"/>
    <property type="match status" value="1"/>
</dbReference>
<feature type="transmembrane region" description="Helical" evidence="2">
    <location>
        <begin position="66"/>
        <end position="87"/>
    </location>
</feature>
<feature type="transmembrane region" description="Helical" evidence="2">
    <location>
        <begin position="36"/>
        <end position="54"/>
    </location>
</feature>
<dbReference type="EMBL" id="JAHOEL010000081">
    <property type="protein sequence ID" value="MBV3393518.1"/>
    <property type="molecule type" value="Genomic_DNA"/>
</dbReference>
<gene>
    <name evidence="4" type="ORF">KSV97_09790</name>
    <name evidence="5" type="ORF">KSW06_09720</name>
</gene>
<keyword evidence="7" id="KW-1185">Reference proteome</keyword>
<dbReference type="EMBL" id="JAHOEF010000082">
    <property type="protein sequence ID" value="MBV3383495.1"/>
    <property type="molecule type" value="Genomic_DNA"/>
</dbReference>
<evidence type="ECO:0000256" key="2">
    <source>
        <dbReference type="SAM" id="Phobius"/>
    </source>
</evidence>
<dbReference type="AlphaFoldDB" id="A0AAW4MT35"/>
<dbReference type="PANTHER" id="PTHR33392:SF6">
    <property type="entry name" value="POLYISOPRENYL-TEICHOIC ACID--PEPTIDOGLYCAN TEICHOIC ACID TRANSFERASE TAGU"/>
    <property type="match status" value="1"/>
</dbReference>
<dbReference type="RefSeq" id="WP_217748170.1">
    <property type="nucleotide sequence ID" value="NZ_JAHOEB010000083.1"/>
</dbReference>